<comment type="subunit">
    <text evidence="11">The cytochrome bc1 complex is composed of a cytochrome b (QcrB), the Rieske iron-sulfur protein (QcrA) and a diheme cytochrome c (QcrC) subunit.</text>
</comment>
<dbReference type="InterPro" id="IPR009056">
    <property type="entry name" value="Cyt_c-like_dom"/>
</dbReference>
<sequence>MRQRPSGRSRHRRVRDAAALLVGLLVAGALYGLLAPRPQTADARSDPALLEQGRQLYATSCITCHGQNLQGVESRALSLIGVGDAAVYFQVSSGRMPLARQQAQARRKPPLPQFDPGTAEGQENLRALGAYVQAAGGGPRVPEARGGALVGDDASRGGQLFRLNCSSCHNFTGRGGALLDGKYAPTLEEASPVQVYTAMLSGPQAMPRFSDRQLAPEEKRDIIAYVLAVRGERNNVGGFGLGEVGPTAEGLTAFLVGLAALVLVTAWIGARS</sequence>
<dbReference type="EMBL" id="JADQDF010000001">
    <property type="protein sequence ID" value="MBW0131267.1"/>
    <property type="molecule type" value="Genomic_DNA"/>
</dbReference>
<keyword evidence="11 12" id="KW-0349">Heme</keyword>
<dbReference type="PIRSF" id="PIRSF000007">
    <property type="entry name" value="Ubiq_cycred_cyc"/>
    <property type="match status" value="1"/>
</dbReference>
<protein>
    <recommendedName>
        <fullName evidence="11">Cytochrome bc1 complex cytochrome c subunit</fullName>
        <ecNumber evidence="11">7.1.1.8</ecNumber>
    </recommendedName>
</protein>
<evidence type="ECO:0000256" key="1">
    <source>
        <dbReference type="ARBA" id="ARBA00022448"/>
    </source>
</evidence>
<evidence type="ECO:0000256" key="2">
    <source>
        <dbReference type="ARBA" id="ARBA00022475"/>
    </source>
</evidence>
<dbReference type="PANTHER" id="PTHR33751:SF13">
    <property type="entry name" value="CYTOCHROME BC1 COMPLEX CYTOCHROME C SUBUNIT"/>
    <property type="match status" value="1"/>
</dbReference>
<feature type="domain" description="Cytochrome c" evidence="13">
    <location>
        <begin position="48"/>
        <end position="136"/>
    </location>
</feature>
<evidence type="ECO:0000313" key="15">
    <source>
        <dbReference type="Proteomes" id="UP000694300"/>
    </source>
</evidence>
<evidence type="ECO:0000256" key="9">
    <source>
        <dbReference type="ARBA" id="ARBA00023004"/>
    </source>
</evidence>
<dbReference type="InterPro" id="IPR009152">
    <property type="entry name" value="bc1_cytC-su"/>
</dbReference>
<gene>
    <name evidence="14" type="ORF">I4I82_26815</name>
</gene>
<keyword evidence="5 11" id="KW-0479">Metal-binding</keyword>
<keyword evidence="3 11" id="KW-0679">Respiratory chain</keyword>
<keyword evidence="11" id="KW-1278">Translocase</keyword>
<dbReference type="Pfam" id="PF13442">
    <property type="entry name" value="Cytochrome_CBB3"/>
    <property type="match status" value="1"/>
</dbReference>
<keyword evidence="9 11" id="KW-0408">Iron</keyword>
<evidence type="ECO:0000256" key="5">
    <source>
        <dbReference type="ARBA" id="ARBA00022723"/>
    </source>
</evidence>
<comment type="subcellular location">
    <subcellularLocation>
        <location evidence="11">Cell membrane</location>
        <topology evidence="11">Multi-pass membrane protein</topology>
    </subcellularLocation>
</comment>
<keyword evidence="10 11" id="KW-0472">Membrane</keyword>
<keyword evidence="1 11" id="KW-0813">Transport</keyword>
<keyword evidence="4 11" id="KW-0812">Transmembrane</keyword>
<dbReference type="EC" id="7.1.1.8" evidence="11"/>
<dbReference type="InterPro" id="IPR050597">
    <property type="entry name" value="Cytochrome_c_Oxidase_Subunit"/>
</dbReference>
<evidence type="ECO:0000256" key="8">
    <source>
        <dbReference type="ARBA" id="ARBA00022989"/>
    </source>
</evidence>
<feature type="domain" description="Cytochrome c" evidence="13">
    <location>
        <begin position="152"/>
        <end position="230"/>
    </location>
</feature>
<name>A0ABS6UGC5_9PSEU</name>
<accession>A0ABS6UGC5</accession>
<dbReference type="RefSeq" id="WP_218590258.1">
    <property type="nucleotide sequence ID" value="NZ_JADQDF010000001.1"/>
</dbReference>
<feature type="transmembrane region" description="Helical" evidence="11">
    <location>
        <begin position="251"/>
        <end position="270"/>
    </location>
</feature>
<dbReference type="Pfam" id="PF00034">
    <property type="entry name" value="Cytochrom_C"/>
    <property type="match status" value="1"/>
</dbReference>
<evidence type="ECO:0000256" key="4">
    <source>
        <dbReference type="ARBA" id="ARBA00022692"/>
    </source>
</evidence>
<evidence type="ECO:0000256" key="6">
    <source>
        <dbReference type="ARBA" id="ARBA00022737"/>
    </source>
</evidence>
<keyword evidence="2 11" id="KW-1003">Cell membrane</keyword>
<evidence type="ECO:0000256" key="12">
    <source>
        <dbReference type="PROSITE-ProRule" id="PRU00433"/>
    </source>
</evidence>
<comment type="catalytic activity">
    <reaction evidence="11">
        <text>a quinol + 2 Fe(III)-[cytochrome c](out) = a quinone + 2 Fe(II)-[cytochrome c](out) + 2 H(+)(out)</text>
        <dbReference type="Rhea" id="RHEA:11484"/>
        <dbReference type="Rhea" id="RHEA-COMP:10350"/>
        <dbReference type="Rhea" id="RHEA-COMP:14399"/>
        <dbReference type="ChEBI" id="CHEBI:15378"/>
        <dbReference type="ChEBI" id="CHEBI:24646"/>
        <dbReference type="ChEBI" id="CHEBI:29033"/>
        <dbReference type="ChEBI" id="CHEBI:29034"/>
        <dbReference type="ChEBI" id="CHEBI:132124"/>
        <dbReference type="EC" id="7.1.1.8"/>
    </reaction>
</comment>
<dbReference type="Proteomes" id="UP000694300">
    <property type="component" value="Unassembled WGS sequence"/>
</dbReference>
<dbReference type="PROSITE" id="PS51007">
    <property type="entry name" value="CYTC"/>
    <property type="match status" value="2"/>
</dbReference>
<organism evidence="14 15">
    <name type="scientific">Pseudonocardia oceani</name>
    <dbReference type="NCBI Taxonomy" id="2792013"/>
    <lineage>
        <taxon>Bacteria</taxon>
        <taxon>Bacillati</taxon>
        <taxon>Actinomycetota</taxon>
        <taxon>Actinomycetes</taxon>
        <taxon>Pseudonocardiales</taxon>
        <taxon>Pseudonocardiaceae</taxon>
        <taxon>Pseudonocardia</taxon>
    </lineage>
</organism>
<keyword evidence="6" id="KW-0677">Repeat</keyword>
<dbReference type="PANTHER" id="PTHR33751">
    <property type="entry name" value="CBB3-TYPE CYTOCHROME C OXIDASE SUBUNIT FIXP"/>
    <property type="match status" value="1"/>
</dbReference>
<comment type="caution">
    <text evidence="14">The sequence shown here is derived from an EMBL/GenBank/DDBJ whole genome shotgun (WGS) entry which is preliminary data.</text>
</comment>
<evidence type="ECO:0000256" key="10">
    <source>
        <dbReference type="ARBA" id="ARBA00023136"/>
    </source>
</evidence>
<evidence type="ECO:0000259" key="13">
    <source>
        <dbReference type="PROSITE" id="PS51007"/>
    </source>
</evidence>
<keyword evidence="15" id="KW-1185">Reference proteome</keyword>
<keyword evidence="7 11" id="KW-0249">Electron transport</keyword>
<comment type="caution">
    <text evidence="11">Lacks conserved residue(s) required for the propagation of feature annotation.</text>
</comment>
<evidence type="ECO:0000313" key="14">
    <source>
        <dbReference type="EMBL" id="MBW0131267.1"/>
    </source>
</evidence>
<evidence type="ECO:0000256" key="7">
    <source>
        <dbReference type="ARBA" id="ARBA00022982"/>
    </source>
</evidence>
<evidence type="ECO:0000256" key="3">
    <source>
        <dbReference type="ARBA" id="ARBA00022660"/>
    </source>
</evidence>
<proteinExistence type="predicted"/>
<evidence type="ECO:0000256" key="11">
    <source>
        <dbReference type="PIRNR" id="PIRNR000007"/>
    </source>
</evidence>
<keyword evidence="8 11" id="KW-1133">Transmembrane helix</keyword>
<reference evidence="14 15" key="1">
    <citation type="submission" date="2020-11" db="EMBL/GenBank/DDBJ databases">
        <title>Pseudonocardia abyssalis sp. nov. and Pseudonocardia oceani sp. nov., description and phylogenomic analysis of two novel actinomycetes isolated from the deep Southern Ocean.</title>
        <authorList>
            <person name="Parra J."/>
        </authorList>
    </citation>
    <scope>NUCLEOTIDE SEQUENCE [LARGE SCALE GENOMIC DNA]</scope>
    <source>
        <strain evidence="15">KRD185</strain>
    </source>
</reference>